<dbReference type="Proteomes" id="UP001595530">
    <property type="component" value="Unassembled WGS sequence"/>
</dbReference>
<comment type="caution">
    <text evidence="2">The sequence shown here is derived from an EMBL/GenBank/DDBJ whole genome shotgun (WGS) entry which is preliminary data.</text>
</comment>
<organism evidence="2 3">
    <name type="scientific">Undibacterium arcticum</name>
    <dbReference type="NCBI Taxonomy" id="1762892"/>
    <lineage>
        <taxon>Bacteria</taxon>
        <taxon>Pseudomonadati</taxon>
        <taxon>Pseudomonadota</taxon>
        <taxon>Betaproteobacteria</taxon>
        <taxon>Burkholderiales</taxon>
        <taxon>Oxalobacteraceae</taxon>
        <taxon>Undibacterium</taxon>
    </lineage>
</organism>
<evidence type="ECO:0000313" key="3">
    <source>
        <dbReference type="Proteomes" id="UP001595530"/>
    </source>
</evidence>
<proteinExistence type="predicted"/>
<evidence type="ECO:0008006" key="4">
    <source>
        <dbReference type="Google" id="ProtNLM"/>
    </source>
</evidence>
<accession>A0ABV7F306</accession>
<evidence type="ECO:0000256" key="1">
    <source>
        <dbReference type="SAM" id="Phobius"/>
    </source>
</evidence>
<feature type="transmembrane region" description="Helical" evidence="1">
    <location>
        <begin position="200"/>
        <end position="221"/>
    </location>
</feature>
<keyword evidence="1" id="KW-1133">Transmembrane helix</keyword>
<gene>
    <name evidence="2" type="ORF">ACFOFO_15985</name>
</gene>
<sequence length="238" mass="24883">MSTILWLAFTQIAASGLGGYLAGRLRIKWANVHADEVYFRDTAHGFFAWAVASLATAAFLTSAVGSVLSGGIQAGAAAARTATAAATTATANRGDASSGPTGYFVDTLFRSPQAASDAMDTAPRQEAVKIFANDLRSGGLSPEDSQYLSLVVAKRTGLSQADAEKRVNDTYAKFSKAINDADTAAKEAADKARKAAAYSALWMFVALLCGAFVASLCATFGGRQRDRTDYSLAGRRAI</sequence>
<reference evidence="3" key="1">
    <citation type="journal article" date="2019" name="Int. J. Syst. Evol. Microbiol.">
        <title>The Global Catalogue of Microorganisms (GCM) 10K type strain sequencing project: providing services to taxonomists for standard genome sequencing and annotation.</title>
        <authorList>
            <consortium name="The Broad Institute Genomics Platform"/>
            <consortium name="The Broad Institute Genome Sequencing Center for Infectious Disease"/>
            <person name="Wu L."/>
            <person name="Ma J."/>
        </authorList>
    </citation>
    <scope>NUCLEOTIDE SEQUENCE [LARGE SCALE GENOMIC DNA]</scope>
    <source>
        <strain evidence="3">KCTC 42986</strain>
    </source>
</reference>
<dbReference type="EMBL" id="JBHRTP010000052">
    <property type="protein sequence ID" value="MFC3109443.1"/>
    <property type="molecule type" value="Genomic_DNA"/>
</dbReference>
<name>A0ABV7F306_9BURK</name>
<feature type="transmembrane region" description="Helical" evidence="1">
    <location>
        <begin position="46"/>
        <end position="68"/>
    </location>
</feature>
<keyword evidence="3" id="KW-1185">Reference proteome</keyword>
<keyword evidence="1" id="KW-0812">Transmembrane</keyword>
<keyword evidence="1" id="KW-0472">Membrane</keyword>
<dbReference type="RefSeq" id="WP_390329231.1">
    <property type="nucleotide sequence ID" value="NZ_JBHRTP010000052.1"/>
</dbReference>
<protein>
    <recommendedName>
        <fullName evidence="4">Transmembrane protein</fullName>
    </recommendedName>
</protein>
<evidence type="ECO:0000313" key="2">
    <source>
        <dbReference type="EMBL" id="MFC3109443.1"/>
    </source>
</evidence>